<dbReference type="Proteomes" id="UP001140066">
    <property type="component" value="Unassembled WGS sequence"/>
</dbReference>
<proteinExistence type="predicted"/>
<evidence type="ECO:0000313" key="1">
    <source>
        <dbReference type="EMBL" id="KAJ2791187.1"/>
    </source>
</evidence>
<gene>
    <name evidence="1" type="ORF">GGI18_001313</name>
</gene>
<sequence length="61" mass="6786">MSEVQIDAAAFHRRAKRLLESLKSGRSASGQSFDSVLVIQGRSDEKNPYTKTIATQVRFSD</sequence>
<evidence type="ECO:0000313" key="2">
    <source>
        <dbReference type="Proteomes" id="UP001140066"/>
    </source>
</evidence>
<dbReference type="EMBL" id="JANBUK010000188">
    <property type="protein sequence ID" value="KAJ2791187.1"/>
    <property type="molecule type" value="Genomic_DNA"/>
</dbReference>
<accession>A0ACC1KKL8</accession>
<reference evidence="1" key="1">
    <citation type="submission" date="2022-07" db="EMBL/GenBank/DDBJ databases">
        <title>Phylogenomic reconstructions and comparative analyses of Kickxellomycotina fungi.</title>
        <authorList>
            <person name="Reynolds N.K."/>
            <person name="Stajich J.E."/>
            <person name="Barry K."/>
            <person name="Grigoriev I.V."/>
            <person name="Crous P."/>
            <person name="Smith M.E."/>
        </authorList>
    </citation>
    <scope>NUCLEOTIDE SEQUENCE</scope>
    <source>
        <strain evidence="1">BCRC 34191</strain>
    </source>
</reference>
<keyword evidence="2" id="KW-1185">Reference proteome</keyword>
<protein>
    <submittedName>
        <fullName evidence="1">Uncharacterized protein</fullName>
    </submittedName>
</protein>
<comment type="caution">
    <text evidence="1">The sequence shown here is derived from an EMBL/GenBank/DDBJ whole genome shotgun (WGS) entry which is preliminary data.</text>
</comment>
<name>A0ACC1KKL8_9FUNG</name>
<organism evidence="1 2">
    <name type="scientific">Coemansia linderi</name>
    <dbReference type="NCBI Taxonomy" id="2663919"/>
    <lineage>
        <taxon>Eukaryota</taxon>
        <taxon>Fungi</taxon>
        <taxon>Fungi incertae sedis</taxon>
        <taxon>Zoopagomycota</taxon>
        <taxon>Kickxellomycotina</taxon>
        <taxon>Kickxellomycetes</taxon>
        <taxon>Kickxellales</taxon>
        <taxon>Kickxellaceae</taxon>
        <taxon>Coemansia</taxon>
    </lineage>
</organism>